<dbReference type="OrthoDB" id="6402418at2"/>
<gene>
    <name evidence="1" type="ORF">KY46_21795</name>
</gene>
<dbReference type="PATRIC" id="fig|265726.11.peg.3698"/>
<protein>
    <submittedName>
        <fullName evidence="1">Uncharacterized protein</fullName>
    </submittedName>
</protein>
<name>A0A0F5V7U6_9GAMM</name>
<accession>A0A0F5V7U6</accession>
<dbReference type="STRING" id="265726.KY46_21795"/>
<organism evidence="1 2">
    <name type="scientific">Photobacterium halotolerans</name>
    <dbReference type="NCBI Taxonomy" id="265726"/>
    <lineage>
        <taxon>Bacteria</taxon>
        <taxon>Pseudomonadati</taxon>
        <taxon>Pseudomonadota</taxon>
        <taxon>Gammaproteobacteria</taxon>
        <taxon>Vibrionales</taxon>
        <taxon>Vibrionaceae</taxon>
        <taxon>Photobacterium</taxon>
    </lineage>
</organism>
<dbReference type="AlphaFoldDB" id="A0A0F5V7U6"/>
<reference evidence="1 2" key="1">
    <citation type="submission" date="2014-12" db="EMBL/GenBank/DDBJ databases">
        <title>Mercury Reductase activity and rhizosphere competence traits in the genome of root associated Photobacterium halotolerans MELD1.</title>
        <authorList>
            <person name="Mathew D.C."/>
            <person name="Huang C.-C."/>
        </authorList>
    </citation>
    <scope>NUCLEOTIDE SEQUENCE [LARGE SCALE GENOMIC DNA]</scope>
    <source>
        <strain evidence="1 2">MELD1</strain>
    </source>
</reference>
<dbReference type="Proteomes" id="UP000033633">
    <property type="component" value="Unassembled WGS sequence"/>
</dbReference>
<proteinExistence type="predicted"/>
<sequence>MKYDNEYYILRENSESGAYMLGQCMDSDEGLEHLMSIHSIRRRVLGPGKVKVSHGDMNNFKPFDYHETAEQLVSEKFRQVLLPFNLPGVDFYQTDIIHNNSVWHDHYFMHIWNHYSVIHKGRSKIDGTYRNDDFILEELSLDENVLDKIPLEKRLVFTLEEKPKFLFHETVVKALRDANVTGVSFIRVHEWSIGSTFDDELYDSL</sequence>
<keyword evidence="2" id="KW-1185">Reference proteome</keyword>
<evidence type="ECO:0000313" key="1">
    <source>
        <dbReference type="EMBL" id="KKC97826.1"/>
    </source>
</evidence>
<dbReference type="EMBL" id="JWYV01000047">
    <property type="protein sequence ID" value="KKC97826.1"/>
    <property type="molecule type" value="Genomic_DNA"/>
</dbReference>
<comment type="caution">
    <text evidence="1">The sequence shown here is derived from an EMBL/GenBank/DDBJ whole genome shotgun (WGS) entry which is preliminary data.</text>
</comment>
<dbReference type="RefSeq" id="WP_046222640.1">
    <property type="nucleotide sequence ID" value="NZ_JWYV01000047.1"/>
</dbReference>
<evidence type="ECO:0000313" key="2">
    <source>
        <dbReference type="Proteomes" id="UP000033633"/>
    </source>
</evidence>